<dbReference type="InterPro" id="IPR036162">
    <property type="entry name" value="Resolvase-like_N_sf"/>
</dbReference>
<proteinExistence type="predicted"/>
<evidence type="ECO:0000256" key="1">
    <source>
        <dbReference type="ARBA" id="ARBA00023125"/>
    </source>
</evidence>
<protein>
    <recommendedName>
        <fullName evidence="9">Site-specific DNA recombinase</fullName>
    </recommendedName>
</protein>
<dbReference type="InterPro" id="IPR006119">
    <property type="entry name" value="Resolv_N"/>
</dbReference>
<evidence type="ECO:0000259" key="6">
    <source>
        <dbReference type="PROSITE" id="PS51737"/>
    </source>
</evidence>
<dbReference type="PROSITE" id="PS51736">
    <property type="entry name" value="RECOMBINASES_3"/>
    <property type="match status" value="1"/>
</dbReference>
<dbReference type="InterPro" id="IPR050639">
    <property type="entry name" value="SSR_resolvase"/>
</dbReference>
<dbReference type="PANTHER" id="PTHR30461:SF2">
    <property type="entry name" value="SERINE RECOMBINASE PINE-RELATED"/>
    <property type="match status" value="1"/>
</dbReference>
<dbReference type="EMBL" id="QGGB01000009">
    <property type="protein sequence ID" value="PWN05634.1"/>
    <property type="molecule type" value="Genomic_DNA"/>
</dbReference>
<dbReference type="CDD" id="cd00338">
    <property type="entry name" value="Ser_Recombinase"/>
    <property type="match status" value="1"/>
</dbReference>
<dbReference type="SUPFAM" id="SSF53041">
    <property type="entry name" value="Resolvase-like"/>
    <property type="match status" value="1"/>
</dbReference>
<keyword evidence="1" id="KW-0238">DNA-binding</keyword>
<reference evidence="7 8" key="1">
    <citation type="submission" date="2018-05" db="EMBL/GenBank/DDBJ databases">
        <title>Rhodohalobacter halophilus gen. nov., sp. nov., a moderately halophilic member of the family Balneolaceae.</title>
        <authorList>
            <person name="Liu Z.-W."/>
        </authorList>
    </citation>
    <scope>NUCLEOTIDE SEQUENCE [LARGE SCALE GENOMIC DNA]</scope>
    <source>
        <strain evidence="7 8">8A47</strain>
    </source>
</reference>
<feature type="coiled-coil region" evidence="3">
    <location>
        <begin position="411"/>
        <end position="490"/>
    </location>
</feature>
<keyword evidence="2" id="KW-0233">DNA recombination</keyword>
<dbReference type="AlphaFoldDB" id="A0A316TTM2"/>
<feature type="domain" description="Resolvase/invertase-type recombinase catalytic" evidence="5">
    <location>
        <begin position="7"/>
        <end position="177"/>
    </location>
</feature>
<accession>A0A316TTM2</accession>
<dbReference type="Gene3D" id="3.90.1750.20">
    <property type="entry name" value="Putative Large Serine Recombinase, Chain B, Domain 2"/>
    <property type="match status" value="1"/>
</dbReference>
<comment type="caution">
    <text evidence="7">The sequence shown here is derived from an EMBL/GenBank/DDBJ whole genome shotgun (WGS) entry which is preliminary data.</text>
</comment>
<dbReference type="Proteomes" id="UP000245533">
    <property type="component" value="Unassembled WGS sequence"/>
</dbReference>
<evidence type="ECO:0000313" key="7">
    <source>
        <dbReference type="EMBL" id="PWN05634.1"/>
    </source>
</evidence>
<evidence type="ECO:0000256" key="2">
    <source>
        <dbReference type="ARBA" id="ARBA00023172"/>
    </source>
</evidence>
<name>A0A316TTM2_9BACT</name>
<keyword evidence="3" id="KW-0175">Coiled coil</keyword>
<dbReference type="InterPro" id="IPR038109">
    <property type="entry name" value="DNA_bind_recomb_sf"/>
</dbReference>
<dbReference type="PROSITE" id="PS51737">
    <property type="entry name" value="RECOMBINASE_DNA_BIND"/>
    <property type="match status" value="1"/>
</dbReference>
<feature type="region of interest" description="Disordered" evidence="4">
    <location>
        <begin position="158"/>
        <end position="181"/>
    </location>
</feature>
<dbReference type="OrthoDB" id="9791494at2"/>
<dbReference type="SMART" id="SM00857">
    <property type="entry name" value="Resolvase"/>
    <property type="match status" value="1"/>
</dbReference>
<organism evidence="7 8">
    <name type="scientific">Rhodohalobacter mucosus</name>
    <dbReference type="NCBI Taxonomy" id="2079485"/>
    <lineage>
        <taxon>Bacteria</taxon>
        <taxon>Pseudomonadati</taxon>
        <taxon>Balneolota</taxon>
        <taxon>Balneolia</taxon>
        <taxon>Balneolales</taxon>
        <taxon>Balneolaceae</taxon>
        <taxon>Rhodohalobacter</taxon>
    </lineage>
</organism>
<evidence type="ECO:0000256" key="3">
    <source>
        <dbReference type="SAM" id="Coils"/>
    </source>
</evidence>
<evidence type="ECO:0000256" key="4">
    <source>
        <dbReference type="SAM" id="MobiDB-lite"/>
    </source>
</evidence>
<feature type="compositionally biased region" description="Basic and acidic residues" evidence="4">
    <location>
        <begin position="158"/>
        <end position="176"/>
    </location>
</feature>
<keyword evidence="8" id="KW-1185">Reference proteome</keyword>
<evidence type="ECO:0000313" key="8">
    <source>
        <dbReference type="Proteomes" id="UP000245533"/>
    </source>
</evidence>
<feature type="domain" description="Recombinase" evidence="6">
    <location>
        <begin position="202"/>
        <end position="329"/>
    </location>
</feature>
<dbReference type="PANTHER" id="PTHR30461">
    <property type="entry name" value="DNA-INVERTASE FROM LAMBDOID PROPHAGE"/>
    <property type="match status" value="1"/>
</dbReference>
<dbReference type="GO" id="GO:0000150">
    <property type="term" value="F:DNA strand exchange activity"/>
    <property type="evidence" value="ECO:0007669"/>
    <property type="project" value="InterPro"/>
</dbReference>
<dbReference type="Pfam" id="PF07508">
    <property type="entry name" value="Recombinase"/>
    <property type="match status" value="1"/>
</dbReference>
<dbReference type="Gene3D" id="3.40.50.1390">
    <property type="entry name" value="Resolvase, N-terminal catalytic domain"/>
    <property type="match status" value="1"/>
</dbReference>
<evidence type="ECO:0000259" key="5">
    <source>
        <dbReference type="PROSITE" id="PS51736"/>
    </source>
</evidence>
<gene>
    <name evidence="7" type="ORF">DDZ15_13635</name>
</gene>
<dbReference type="RefSeq" id="WP_109647662.1">
    <property type="nucleotide sequence ID" value="NZ_QGGB01000009.1"/>
</dbReference>
<sequence length="600" mass="69542">MEPIKPKAYSYIRFSTPEQAEGDSERRQIEATNKYLKHLKEEDGKEFELVPLRDLGVSGYSGKHIKHGELGKFLDKIDKGQIPSGSLLIIESVDRLTRLKQSEAQKLFIQILEAGVTIVVLDSTAQEITLHKFNNDAGVIYRLVGEIQRAYTESKRKSELITDKREQERKRAREGNGKISGMTPMWLENNKDWDESKSRDERFIVKDENYKNKKGEPENVVGAIRLMFQMKANGKGTYRIERELNQMEGIYFPKGKRNKSGRWRRSTINRYLKDRRVLGEYQPHTNSFKEDGTRKREPVGKPIKNYFPPIIDKKLFDRVQSVFEINRKKSGRGGGKTGKAKNLFVHLVKCAACGDSMRYIDKGDNRPKLRCDDNTRNLNCTEDRKIRYDIVEPILLRYCKGLDPSDILPGNEARETELVTAQKELQEVDGELTQVEKGLENLLDNMELGEEVKNRYKERKEQKEDLEKRKSDLESRINELTNSAQHTSQRLKDISDLIERLSNAEGQERINLRVALRSKLQRLIDQIQVGFWVEEEEGYTYTTLEIQFRDDVRRTLVIINDQLDSVLTIEGGDVTLEDIARERQRVADRKIKIRAQKSSS</sequence>
<dbReference type="InterPro" id="IPR011109">
    <property type="entry name" value="DNA_bind_recombinase_dom"/>
</dbReference>
<evidence type="ECO:0008006" key="9">
    <source>
        <dbReference type="Google" id="ProtNLM"/>
    </source>
</evidence>
<dbReference type="GO" id="GO:0003677">
    <property type="term" value="F:DNA binding"/>
    <property type="evidence" value="ECO:0007669"/>
    <property type="project" value="UniProtKB-KW"/>
</dbReference>